<dbReference type="SUPFAM" id="SSF52540">
    <property type="entry name" value="P-loop containing nucleoside triphosphate hydrolases"/>
    <property type="match status" value="4"/>
</dbReference>
<dbReference type="FunFam" id="3.40.50.300:FF:000366">
    <property type="entry name" value="GTPase, IMAP family member 2"/>
    <property type="match status" value="1"/>
</dbReference>
<keyword evidence="6" id="KW-1185">Reference proteome</keyword>
<evidence type="ECO:0000256" key="3">
    <source>
        <dbReference type="ARBA" id="ARBA00023134"/>
    </source>
</evidence>
<dbReference type="RefSeq" id="XP_028269465.1">
    <property type="nucleotide sequence ID" value="XM_028413664.1"/>
</dbReference>
<comment type="similarity">
    <text evidence="1">Belongs to the TRAFAC class TrmE-Era-EngA-EngB-Septin-like GTPase superfamily. AIG1/Toc34/Toc159-like paraseptin GTPase family. IAN subfamily.</text>
</comment>
<evidence type="ECO:0000259" key="5">
    <source>
        <dbReference type="PROSITE" id="PS51720"/>
    </source>
</evidence>
<name>A0A6P7IYL7_9TELE</name>
<reference evidence="7" key="1">
    <citation type="submission" date="2025-08" db="UniProtKB">
        <authorList>
            <consortium name="RefSeq"/>
        </authorList>
    </citation>
    <scope>IDENTIFICATION</scope>
</reference>
<dbReference type="PANTHER" id="PTHR10903:SF188">
    <property type="entry name" value="GTPASE IMAP FAMILY MEMBER 2-LIKE-RELATED"/>
    <property type="match status" value="1"/>
</dbReference>
<organism evidence="6 7">
    <name type="scientific">Parambassis ranga</name>
    <name type="common">Indian glassy fish</name>
    <dbReference type="NCBI Taxonomy" id="210632"/>
    <lineage>
        <taxon>Eukaryota</taxon>
        <taxon>Metazoa</taxon>
        <taxon>Chordata</taxon>
        <taxon>Craniata</taxon>
        <taxon>Vertebrata</taxon>
        <taxon>Euteleostomi</taxon>
        <taxon>Actinopterygii</taxon>
        <taxon>Neopterygii</taxon>
        <taxon>Teleostei</taxon>
        <taxon>Neoteleostei</taxon>
        <taxon>Acanthomorphata</taxon>
        <taxon>Ovalentaria</taxon>
        <taxon>Ambassidae</taxon>
        <taxon>Parambassis</taxon>
    </lineage>
</organism>
<proteinExistence type="inferred from homology"/>
<feature type="domain" description="AIG1-type G" evidence="5">
    <location>
        <begin position="683"/>
        <end position="886"/>
    </location>
</feature>
<dbReference type="Pfam" id="PF04548">
    <property type="entry name" value="AIG1"/>
    <property type="match status" value="4"/>
</dbReference>
<dbReference type="InterPro" id="IPR045058">
    <property type="entry name" value="GIMA/IAN/Toc"/>
</dbReference>
<dbReference type="AlphaFoldDB" id="A0A6P7IYL7"/>
<feature type="region of interest" description="Disordered" evidence="4">
    <location>
        <begin position="946"/>
        <end position="982"/>
    </location>
</feature>
<dbReference type="Gene3D" id="3.40.50.300">
    <property type="entry name" value="P-loop containing nucleotide triphosphate hydrolases"/>
    <property type="match status" value="4"/>
</dbReference>
<feature type="compositionally biased region" description="Basic and acidic residues" evidence="4">
    <location>
        <begin position="1127"/>
        <end position="1141"/>
    </location>
</feature>
<dbReference type="FunCoup" id="A0A6P7IYL7">
    <property type="interactions" value="27"/>
</dbReference>
<dbReference type="GO" id="GO:0005525">
    <property type="term" value="F:GTP binding"/>
    <property type="evidence" value="ECO:0007669"/>
    <property type="project" value="UniProtKB-KW"/>
</dbReference>
<dbReference type="InterPro" id="IPR006703">
    <property type="entry name" value="G_AIG1"/>
</dbReference>
<sequence length="1195" mass="138679">MAACDSEDRKSVKRSSSYELLPPYMSELRVVLLGSSWSERSSVGNFLLGKNKFYTEEEPDSCVRVRGQMGDKDMVLINTPDLLHPNMSAHRHMEFIENCVRLSAPGPHVFLLLLQPEDFTEGHKERLCRVLTRFSDQSFNHSLILISEPTEESSALMEEFLKSPALKDLIRKCRNRYLRRRDTEHEELLTRLGQIVKENNGEHLSCEIFHDAVEAPLSADDQSPAADHTIKYTTLQGSLSTTNSSSQSFYPLINAAGLYPRRVVGLTSLLMGTSLSQGNPSSHMSALRIVLFGKSEEKKTKLGNFIVGHDSFQGHKESSQCLSSGVEWRGKPVTVVKTADMFRLSEEIMKKEVKTCVSLCPPGPNVLLLLVKPSEFSEEDRKTLKFILSLFGPHVFNHCMVILTHEEGENEALRQLIQDCRQRQLRINVDKKDQSKHEELMQRMEDIVTDNRGGSLTVKKDSKPALNLVLCGSRAAEKTSAAEAILGQTELHSVCSSSETVGHQAEVCGRRVSLLQLPALHGKAQEAVMEESFRCVSLCDPEGVHAFILVLPVAPLTDEDKAELQVIQKTFSSRVNDFTIILITVDSDPTHPAVDNFVEKDEDIQRLRQSFGGRSAVLNLKDQQQLRQLLNTVDSMRLRDKLSSYTMKTFLFSKVDETCKLQAELQQLKTKAGLTADAEQQSSESLRIVLIGKTGNGKSSSGNTILGRREFKAESSQTSVTKYCQKTRSEVDGRPAVVVDTPGLFDTSLSHEEVYEEMVKCISLLAPGPHVFLLVVQIGRLTAEEKETLKLIKKYFGKNSEKFTIILFTGGDDLENDEMSIEDYISNKCDGSFKKLISDCGGRYHVFNNRDKNNQTQVRELITKIDTMLKENGGSCFTNEMLQEAEAAIKKEMQRILKEKEEEMKREREELERKHEEEMIEMKRRVEREREDMEKERRLREKQLEEMEEKINKEHEQRKKERKEREEEDKRKRRQEETQREEWRRKLEDLEKRIKSESKEKETIDKKLVESREEMRKQREAWEKERKEWWEKRQHEEQMEENRLRKLQEVFDQEKEKIEMKRKEEQLRREEEERERTELEQKYKRAMEDMKTKYEVEARKQAEEFNEFRQKYDKKFQELLKRHEEELKEAEGKTQEKEKQIKNIKKRHKEELKEAEGKTQGKEKQIKNIMKRHEEELNSFWDLGIIKIKKPKAFQ</sequence>
<evidence type="ECO:0000256" key="1">
    <source>
        <dbReference type="ARBA" id="ARBA00008535"/>
    </source>
</evidence>
<evidence type="ECO:0000313" key="6">
    <source>
        <dbReference type="Proteomes" id="UP000515145"/>
    </source>
</evidence>
<keyword evidence="3" id="KW-0342">GTP-binding</keyword>
<dbReference type="Proteomes" id="UP000515145">
    <property type="component" value="Chromosome 9"/>
</dbReference>
<dbReference type="InParanoid" id="A0A6P7IYL7"/>
<feature type="domain" description="AIG1-type G" evidence="5">
    <location>
        <begin position="25"/>
        <end position="213"/>
    </location>
</feature>
<dbReference type="CDD" id="cd01852">
    <property type="entry name" value="AIG1"/>
    <property type="match status" value="1"/>
</dbReference>
<dbReference type="PROSITE" id="PS51720">
    <property type="entry name" value="G_AIG1"/>
    <property type="match status" value="2"/>
</dbReference>
<dbReference type="InterPro" id="IPR027417">
    <property type="entry name" value="P-loop_NTPase"/>
</dbReference>
<evidence type="ECO:0000313" key="7">
    <source>
        <dbReference type="RefSeq" id="XP_028269465.1"/>
    </source>
</evidence>
<evidence type="ECO:0000256" key="2">
    <source>
        <dbReference type="ARBA" id="ARBA00022741"/>
    </source>
</evidence>
<dbReference type="OrthoDB" id="8954335at2759"/>
<dbReference type="PANTHER" id="PTHR10903">
    <property type="entry name" value="GTPASE, IMAP FAMILY MEMBER-RELATED"/>
    <property type="match status" value="1"/>
</dbReference>
<evidence type="ECO:0000256" key="4">
    <source>
        <dbReference type="SAM" id="MobiDB-lite"/>
    </source>
</evidence>
<gene>
    <name evidence="7" type="primary">LOC114440969</name>
</gene>
<feature type="region of interest" description="Disordered" evidence="4">
    <location>
        <begin position="1061"/>
        <end position="1080"/>
    </location>
</feature>
<dbReference type="GeneID" id="114440969"/>
<keyword evidence="2" id="KW-0547">Nucleotide-binding</keyword>
<feature type="compositionally biased region" description="Basic and acidic residues" evidence="4">
    <location>
        <begin position="1149"/>
        <end position="1164"/>
    </location>
</feature>
<feature type="region of interest" description="Disordered" evidence="4">
    <location>
        <begin position="1127"/>
        <end position="1164"/>
    </location>
</feature>
<protein>
    <submittedName>
        <fullName evidence="7">GTPase IMAP family member 8-like</fullName>
    </submittedName>
</protein>
<accession>A0A6P7IYL7</accession>